<comment type="caution">
    <text evidence="3">The sequence shown here is derived from an EMBL/GenBank/DDBJ whole genome shotgun (WGS) entry which is preliminary data.</text>
</comment>
<proteinExistence type="predicted"/>
<dbReference type="AlphaFoldDB" id="A0AAD6WZW2"/>
<evidence type="ECO:0000256" key="1">
    <source>
        <dbReference type="SAM" id="Coils"/>
    </source>
</evidence>
<organism evidence="3 4">
    <name type="scientific">Mycena alexandri</name>
    <dbReference type="NCBI Taxonomy" id="1745969"/>
    <lineage>
        <taxon>Eukaryota</taxon>
        <taxon>Fungi</taxon>
        <taxon>Dikarya</taxon>
        <taxon>Basidiomycota</taxon>
        <taxon>Agaricomycotina</taxon>
        <taxon>Agaricomycetes</taxon>
        <taxon>Agaricomycetidae</taxon>
        <taxon>Agaricales</taxon>
        <taxon>Marasmiineae</taxon>
        <taxon>Mycenaceae</taxon>
        <taxon>Mycena</taxon>
    </lineage>
</organism>
<name>A0AAD6WZW2_9AGAR</name>
<reference evidence="3" key="1">
    <citation type="submission" date="2023-03" db="EMBL/GenBank/DDBJ databases">
        <title>Massive genome expansion in bonnet fungi (Mycena s.s.) driven by repeated elements and novel gene families across ecological guilds.</title>
        <authorList>
            <consortium name="Lawrence Berkeley National Laboratory"/>
            <person name="Harder C.B."/>
            <person name="Miyauchi S."/>
            <person name="Viragh M."/>
            <person name="Kuo A."/>
            <person name="Thoen E."/>
            <person name="Andreopoulos B."/>
            <person name="Lu D."/>
            <person name="Skrede I."/>
            <person name="Drula E."/>
            <person name="Henrissat B."/>
            <person name="Morin E."/>
            <person name="Kohler A."/>
            <person name="Barry K."/>
            <person name="LaButti K."/>
            <person name="Morin E."/>
            <person name="Salamov A."/>
            <person name="Lipzen A."/>
            <person name="Mereny Z."/>
            <person name="Hegedus B."/>
            <person name="Baldrian P."/>
            <person name="Stursova M."/>
            <person name="Weitz H."/>
            <person name="Taylor A."/>
            <person name="Grigoriev I.V."/>
            <person name="Nagy L.G."/>
            <person name="Martin F."/>
            <person name="Kauserud H."/>
        </authorList>
    </citation>
    <scope>NUCLEOTIDE SEQUENCE</scope>
    <source>
        <strain evidence="3">CBHHK200</strain>
    </source>
</reference>
<protein>
    <submittedName>
        <fullName evidence="3">Uncharacterized protein</fullName>
    </submittedName>
</protein>
<feature type="region of interest" description="Disordered" evidence="2">
    <location>
        <begin position="1"/>
        <end position="23"/>
    </location>
</feature>
<dbReference type="EMBL" id="JARJCM010000099">
    <property type="protein sequence ID" value="KAJ7029646.1"/>
    <property type="molecule type" value="Genomic_DNA"/>
</dbReference>
<sequence>MQEFCVPVNHRNTKPQRDRNNVARRTASYQQALDRSEAQIELEKLENSIQQTTAATKELRERRKTLKDISGIKKTKRHAERAKETLPSVDEFAGLSDVEEDVNSSPVRPVLRLRTDTDDDTVNLDVQLDTALEPFFPAHTEQTTYFDLPSDLMSYIP</sequence>
<gene>
    <name evidence="3" type="ORF">C8F04DRAFT_1264726</name>
</gene>
<accession>A0AAD6WZW2</accession>
<keyword evidence="1" id="KW-0175">Coiled coil</keyword>
<evidence type="ECO:0000313" key="4">
    <source>
        <dbReference type="Proteomes" id="UP001218188"/>
    </source>
</evidence>
<dbReference type="Proteomes" id="UP001218188">
    <property type="component" value="Unassembled WGS sequence"/>
</dbReference>
<feature type="coiled-coil region" evidence="1">
    <location>
        <begin position="35"/>
        <end position="62"/>
    </location>
</feature>
<keyword evidence="4" id="KW-1185">Reference proteome</keyword>
<evidence type="ECO:0000256" key="2">
    <source>
        <dbReference type="SAM" id="MobiDB-lite"/>
    </source>
</evidence>
<evidence type="ECO:0000313" key="3">
    <source>
        <dbReference type="EMBL" id="KAJ7029646.1"/>
    </source>
</evidence>